<protein>
    <recommendedName>
        <fullName evidence="1">Phasin domain-containing protein</fullName>
    </recommendedName>
</protein>
<reference evidence="2" key="2">
    <citation type="submission" date="2020-09" db="EMBL/GenBank/DDBJ databases">
        <authorList>
            <person name="Sun Q."/>
            <person name="Zhou Y."/>
        </authorList>
    </citation>
    <scope>NUCLEOTIDE SEQUENCE</scope>
    <source>
        <strain evidence="2">CGMCC 1.15880</strain>
    </source>
</reference>
<dbReference type="InterPro" id="IPR010127">
    <property type="entry name" value="Phasin_subfam-1"/>
</dbReference>
<comment type="caution">
    <text evidence="2">The sequence shown here is derived from an EMBL/GenBank/DDBJ whole genome shotgun (WGS) entry which is preliminary data.</text>
</comment>
<accession>A0A916QZ11</accession>
<dbReference type="Proteomes" id="UP000628017">
    <property type="component" value="Unassembled WGS sequence"/>
</dbReference>
<feature type="domain" description="Phasin" evidence="1">
    <location>
        <begin position="30"/>
        <end position="128"/>
    </location>
</feature>
<dbReference type="RefSeq" id="WP_188674069.1">
    <property type="nucleotide sequence ID" value="NZ_BMKA01000002.1"/>
</dbReference>
<evidence type="ECO:0000259" key="1">
    <source>
        <dbReference type="Pfam" id="PF09361"/>
    </source>
</evidence>
<dbReference type="AlphaFoldDB" id="A0A916QZ11"/>
<sequence length="141" mass="15895">MPKKDNKNPFIDMFQDFGKSMQIPGPDVNQMMDYHRRNFQALQSAAQKSTSSAQTAALKQREALEQTLADISQTYKNSAKDADPSAMMSTQMDLAKRTFDATVTTTTEMADIMRQGNEEAMDLLKERVMQSVEELSSTQKK</sequence>
<gene>
    <name evidence="2" type="ORF">GCM10011498_19770</name>
</gene>
<evidence type="ECO:0000313" key="3">
    <source>
        <dbReference type="Proteomes" id="UP000628017"/>
    </source>
</evidence>
<name>A0A916QZ11_9RHOB</name>
<keyword evidence="3" id="KW-1185">Reference proteome</keyword>
<reference evidence="2" key="1">
    <citation type="journal article" date="2014" name="Int. J. Syst. Evol. Microbiol.">
        <title>Complete genome sequence of Corynebacterium casei LMG S-19264T (=DSM 44701T), isolated from a smear-ripened cheese.</title>
        <authorList>
            <consortium name="US DOE Joint Genome Institute (JGI-PGF)"/>
            <person name="Walter F."/>
            <person name="Albersmeier A."/>
            <person name="Kalinowski J."/>
            <person name="Ruckert C."/>
        </authorList>
    </citation>
    <scope>NUCLEOTIDE SEQUENCE</scope>
    <source>
        <strain evidence="2">CGMCC 1.15880</strain>
    </source>
</reference>
<dbReference type="Pfam" id="PF09361">
    <property type="entry name" value="Phasin_2"/>
    <property type="match status" value="1"/>
</dbReference>
<proteinExistence type="predicted"/>
<organism evidence="2 3">
    <name type="scientific">Neptunicoccus cionae</name>
    <dbReference type="NCBI Taxonomy" id="2035344"/>
    <lineage>
        <taxon>Bacteria</taxon>
        <taxon>Pseudomonadati</taxon>
        <taxon>Pseudomonadota</taxon>
        <taxon>Alphaproteobacteria</taxon>
        <taxon>Rhodobacterales</taxon>
        <taxon>Paracoccaceae</taxon>
        <taxon>Neptunicoccus</taxon>
    </lineage>
</organism>
<dbReference type="EMBL" id="BMKA01000002">
    <property type="protein sequence ID" value="GGA19028.1"/>
    <property type="molecule type" value="Genomic_DNA"/>
</dbReference>
<dbReference type="NCBIfam" id="TIGR01841">
    <property type="entry name" value="phasin"/>
    <property type="match status" value="1"/>
</dbReference>
<dbReference type="InterPro" id="IPR018968">
    <property type="entry name" value="Phasin"/>
</dbReference>
<evidence type="ECO:0000313" key="2">
    <source>
        <dbReference type="EMBL" id="GGA19028.1"/>
    </source>
</evidence>